<dbReference type="SMART" id="SM00339">
    <property type="entry name" value="FH"/>
    <property type="match status" value="1"/>
</dbReference>
<protein>
    <recommendedName>
        <fullName evidence="4">Fork-head domain-containing protein</fullName>
    </recommendedName>
</protein>
<dbReference type="PANTHER" id="PTHR11829">
    <property type="entry name" value="FORKHEAD BOX PROTEIN"/>
    <property type="match status" value="1"/>
</dbReference>
<dbReference type="InterPro" id="IPR050211">
    <property type="entry name" value="FOX_domain-containing"/>
</dbReference>
<sequence>MGPALYNDSDGQESSPGSDSIEEIDPEEILRKYLRLPVGFPLNLEELDDPAAGERPALPLYALAQLAIWGSPDKRLKLREIVSAIRRRFEVFRNDTKLAASIRHLLSLYAVFQKLSKDSDKSNNRGRYWGLDLSQSHKHLKRPRKRNRASRKRAMEEDNETSDSPKAITPTRSTIQVRLPIPR</sequence>
<dbReference type="EMBL" id="JBAHYK010000175">
    <property type="protein sequence ID" value="KAL0577154.1"/>
    <property type="molecule type" value="Genomic_DNA"/>
</dbReference>
<evidence type="ECO:0000259" key="4">
    <source>
        <dbReference type="PROSITE" id="PS50039"/>
    </source>
</evidence>
<accession>A0ABR3FNZ2</accession>
<feature type="domain" description="Fork-head" evidence="4">
    <location>
        <begin position="55"/>
        <end position="150"/>
    </location>
</feature>
<keyword evidence="6" id="KW-1185">Reference proteome</keyword>
<dbReference type="Gene3D" id="1.10.10.10">
    <property type="entry name" value="Winged helix-like DNA-binding domain superfamily/Winged helix DNA-binding domain"/>
    <property type="match status" value="1"/>
</dbReference>
<evidence type="ECO:0000313" key="6">
    <source>
        <dbReference type="Proteomes" id="UP001465976"/>
    </source>
</evidence>
<comment type="caution">
    <text evidence="5">The sequence shown here is derived from an EMBL/GenBank/DDBJ whole genome shotgun (WGS) entry which is preliminary data.</text>
</comment>
<gene>
    <name evidence="5" type="ORF">V5O48_004830</name>
</gene>
<evidence type="ECO:0000313" key="5">
    <source>
        <dbReference type="EMBL" id="KAL0577154.1"/>
    </source>
</evidence>
<dbReference type="InterPro" id="IPR001766">
    <property type="entry name" value="Fork_head_dom"/>
</dbReference>
<feature type="region of interest" description="Disordered" evidence="3">
    <location>
        <begin position="137"/>
        <end position="172"/>
    </location>
</feature>
<feature type="region of interest" description="Disordered" evidence="3">
    <location>
        <begin position="1"/>
        <end position="24"/>
    </location>
</feature>
<reference evidence="5 6" key="1">
    <citation type="submission" date="2024-02" db="EMBL/GenBank/DDBJ databases">
        <title>A draft genome for the cacao thread blight pathogen Marasmius crinis-equi.</title>
        <authorList>
            <person name="Cohen S.P."/>
            <person name="Baruah I.K."/>
            <person name="Amoako-Attah I."/>
            <person name="Bukari Y."/>
            <person name="Meinhardt L.W."/>
            <person name="Bailey B.A."/>
        </authorList>
    </citation>
    <scope>NUCLEOTIDE SEQUENCE [LARGE SCALE GENOMIC DNA]</scope>
    <source>
        <strain evidence="5 6">GH-76</strain>
    </source>
</reference>
<organism evidence="5 6">
    <name type="scientific">Marasmius crinis-equi</name>
    <dbReference type="NCBI Taxonomy" id="585013"/>
    <lineage>
        <taxon>Eukaryota</taxon>
        <taxon>Fungi</taxon>
        <taxon>Dikarya</taxon>
        <taxon>Basidiomycota</taxon>
        <taxon>Agaricomycotina</taxon>
        <taxon>Agaricomycetes</taxon>
        <taxon>Agaricomycetidae</taxon>
        <taxon>Agaricales</taxon>
        <taxon>Marasmiineae</taxon>
        <taxon>Marasmiaceae</taxon>
        <taxon>Marasmius</taxon>
    </lineage>
</organism>
<dbReference type="InterPro" id="IPR036388">
    <property type="entry name" value="WH-like_DNA-bd_sf"/>
</dbReference>
<name>A0ABR3FNZ2_9AGAR</name>
<dbReference type="Proteomes" id="UP001465976">
    <property type="component" value="Unassembled WGS sequence"/>
</dbReference>
<dbReference type="PROSITE" id="PS50039">
    <property type="entry name" value="FORK_HEAD_3"/>
    <property type="match status" value="1"/>
</dbReference>
<comment type="subcellular location">
    <subcellularLocation>
        <location evidence="2">Nucleus</location>
    </subcellularLocation>
</comment>
<dbReference type="PANTHER" id="PTHR11829:SF343">
    <property type="entry name" value="FORK-HEAD DOMAIN-CONTAINING PROTEIN"/>
    <property type="match status" value="1"/>
</dbReference>
<keyword evidence="1 2" id="KW-0238">DNA-binding</keyword>
<dbReference type="SUPFAM" id="SSF46785">
    <property type="entry name" value="Winged helix' DNA-binding domain"/>
    <property type="match status" value="1"/>
</dbReference>
<dbReference type="InterPro" id="IPR036390">
    <property type="entry name" value="WH_DNA-bd_sf"/>
</dbReference>
<evidence type="ECO:0000256" key="1">
    <source>
        <dbReference type="ARBA" id="ARBA00023125"/>
    </source>
</evidence>
<feature type="DNA-binding region" description="Fork-head" evidence="2">
    <location>
        <begin position="55"/>
        <end position="150"/>
    </location>
</feature>
<proteinExistence type="predicted"/>
<keyword evidence="2" id="KW-0539">Nucleus</keyword>
<evidence type="ECO:0000256" key="2">
    <source>
        <dbReference type="PROSITE-ProRule" id="PRU00089"/>
    </source>
</evidence>
<dbReference type="Pfam" id="PF00250">
    <property type="entry name" value="Forkhead"/>
    <property type="match status" value="1"/>
</dbReference>
<feature type="compositionally biased region" description="Basic residues" evidence="3">
    <location>
        <begin position="137"/>
        <end position="152"/>
    </location>
</feature>
<evidence type="ECO:0000256" key="3">
    <source>
        <dbReference type="SAM" id="MobiDB-lite"/>
    </source>
</evidence>